<proteinExistence type="predicted"/>
<gene>
    <name evidence="2" type="ORF">DJ83_08735</name>
</gene>
<organism evidence="2 3">
    <name type="scientific">Halorubrum ezzemoulense</name>
    <name type="common">Halorubrum chaoviator</name>
    <dbReference type="NCBI Taxonomy" id="337243"/>
    <lineage>
        <taxon>Archaea</taxon>
        <taxon>Methanobacteriati</taxon>
        <taxon>Methanobacteriota</taxon>
        <taxon>Stenosarchaea group</taxon>
        <taxon>Halobacteria</taxon>
        <taxon>Halobacteriales</taxon>
        <taxon>Haloferacaceae</taxon>
        <taxon>Halorubrum</taxon>
    </lineage>
</organism>
<feature type="region of interest" description="Disordered" evidence="1">
    <location>
        <begin position="186"/>
        <end position="212"/>
    </location>
</feature>
<dbReference type="AlphaFoldDB" id="A0A256IWQ0"/>
<protein>
    <recommendedName>
        <fullName evidence="4">MBL fold metallo-hydrolase</fullName>
    </recommendedName>
</protein>
<dbReference type="InterPro" id="IPR036866">
    <property type="entry name" value="RibonucZ/Hydroxyglut_hydro"/>
</dbReference>
<dbReference type="SUPFAM" id="SSF56281">
    <property type="entry name" value="Metallo-hydrolase/oxidoreductase"/>
    <property type="match status" value="1"/>
</dbReference>
<dbReference type="Proteomes" id="UP000216409">
    <property type="component" value="Unassembled WGS sequence"/>
</dbReference>
<sequence length="212" mass="22795">MSDDEPTGRPSLEAVTEWDGGVSWVAHPEEDAMRGSHALTTEGGVWIVDPLDADGLDDRLSDLGEVAGVVVTHDRHTRDAEAIAARHGVAVSVPEWMDLTREKLDGEPEPFDAELPGTNYEAHRLIDTDEWEEAVLVDESGGTLVVMETLGTLPGFCEGDNDVGVHPALDEAPEGLADYRPERILVGHGESVSEGGRDETGGGARRRLNRPS</sequence>
<accession>A0A256IWQ0</accession>
<dbReference type="EMBL" id="NHOW01000098">
    <property type="protein sequence ID" value="OYR60988.1"/>
    <property type="molecule type" value="Genomic_DNA"/>
</dbReference>
<evidence type="ECO:0000313" key="3">
    <source>
        <dbReference type="Proteomes" id="UP000216409"/>
    </source>
</evidence>
<evidence type="ECO:0008006" key="4">
    <source>
        <dbReference type="Google" id="ProtNLM"/>
    </source>
</evidence>
<reference evidence="2 3" key="1">
    <citation type="journal article" date="2014" name="Front. Microbiol.">
        <title>Population and genomic analysis of the genus Halorubrum.</title>
        <authorList>
            <person name="Fullmer M.S."/>
            <person name="Soucy S.M."/>
            <person name="Swithers K.S."/>
            <person name="Makkay A.M."/>
            <person name="Wheeler R."/>
            <person name="Ventosa A."/>
            <person name="Gogarten J.P."/>
            <person name="Papke R.T."/>
        </authorList>
    </citation>
    <scope>NUCLEOTIDE SEQUENCE [LARGE SCALE GENOMIC DNA]</scope>
    <source>
        <strain evidence="2 3">LD3</strain>
    </source>
</reference>
<comment type="caution">
    <text evidence="2">The sequence shown here is derived from an EMBL/GenBank/DDBJ whole genome shotgun (WGS) entry which is preliminary data.</text>
</comment>
<dbReference type="Gene3D" id="3.60.15.10">
    <property type="entry name" value="Ribonuclease Z/Hydroxyacylglutathione hydrolase-like"/>
    <property type="match status" value="1"/>
</dbReference>
<evidence type="ECO:0000313" key="2">
    <source>
        <dbReference type="EMBL" id="OYR60988.1"/>
    </source>
</evidence>
<dbReference type="RefSeq" id="WP_094580012.1">
    <property type="nucleotide sequence ID" value="NZ_NHOW01000098.1"/>
</dbReference>
<name>A0A256IWQ0_HALEZ</name>
<evidence type="ECO:0000256" key="1">
    <source>
        <dbReference type="SAM" id="MobiDB-lite"/>
    </source>
</evidence>